<feature type="transmembrane region" description="Helical" evidence="1">
    <location>
        <begin position="70"/>
        <end position="88"/>
    </location>
</feature>
<gene>
    <name evidence="2" type="ORF">PVE_R2G0088</name>
</gene>
<dbReference type="AlphaFoldDB" id="A0A1D3K706"/>
<feature type="transmembrane region" description="Helical" evidence="1">
    <location>
        <begin position="108"/>
        <end position="132"/>
    </location>
</feature>
<evidence type="ECO:0000313" key="3">
    <source>
        <dbReference type="Proteomes" id="UP000245431"/>
    </source>
</evidence>
<protein>
    <submittedName>
        <fullName evidence="2">Membrane protein</fullName>
    </submittedName>
</protein>
<reference evidence="3" key="1">
    <citation type="submission" date="2016-07" db="EMBL/GenBank/DDBJ databases">
        <authorList>
            <person name="Florea S."/>
            <person name="Webb J.S."/>
            <person name="Jaromczyk J."/>
            <person name="Schardl C.L."/>
        </authorList>
    </citation>
    <scope>NUCLEOTIDE SEQUENCE [LARGE SCALE GENOMIC DNA]</scope>
    <source>
        <strain evidence="3">1YdBTEX2</strain>
    </source>
</reference>
<keyword evidence="1" id="KW-0812">Transmembrane</keyword>
<keyword evidence="1" id="KW-1133">Transmembrane helix</keyword>
<dbReference type="EMBL" id="LT599584">
    <property type="protein sequence ID" value="SBW84118.1"/>
    <property type="molecule type" value="Genomic_DNA"/>
</dbReference>
<dbReference type="Proteomes" id="UP000245431">
    <property type="component" value="Chromosome PVE_r2"/>
</dbReference>
<evidence type="ECO:0000256" key="1">
    <source>
        <dbReference type="SAM" id="Phobius"/>
    </source>
</evidence>
<organism evidence="2 3">
    <name type="scientific">Pseudomonas veronii 1YdBTEX2</name>
    <dbReference type="NCBI Taxonomy" id="1295141"/>
    <lineage>
        <taxon>Bacteria</taxon>
        <taxon>Pseudomonadati</taxon>
        <taxon>Pseudomonadota</taxon>
        <taxon>Gammaproteobacteria</taxon>
        <taxon>Pseudomonadales</taxon>
        <taxon>Pseudomonadaceae</taxon>
        <taxon>Pseudomonas</taxon>
    </lineage>
</organism>
<feature type="transmembrane region" description="Helical" evidence="1">
    <location>
        <begin position="40"/>
        <end position="58"/>
    </location>
</feature>
<proteinExistence type="predicted"/>
<keyword evidence="1" id="KW-0472">Membrane</keyword>
<sequence>MKTLAGMIWGVLGGLFFASGVIVFTQLIGAGADLLGFTEWTYRYYMICLSVCVALLICSKPARKYWRFMMVYLVAVVMVIGIGFHTFLDAPSGQDQVAQMVNNMLAMALIMAKAVMYLAPGALSAFYAFVAFDAVSKATASKNFN</sequence>
<name>A0A1D3K706_PSEVE</name>
<feature type="transmembrane region" description="Helical" evidence="1">
    <location>
        <begin position="7"/>
        <end position="28"/>
    </location>
</feature>
<evidence type="ECO:0000313" key="2">
    <source>
        <dbReference type="EMBL" id="SBW84118.1"/>
    </source>
</evidence>
<accession>A0A1D3K706</accession>